<keyword evidence="1" id="KW-0472">Membrane</keyword>
<evidence type="ECO:0000313" key="4">
    <source>
        <dbReference type="EMBL" id="GAA4649535.1"/>
    </source>
</evidence>
<dbReference type="Pfam" id="PF00691">
    <property type="entry name" value="OmpA"/>
    <property type="match status" value="1"/>
</dbReference>
<dbReference type="InterPro" id="IPR050330">
    <property type="entry name" value="Bact_OuterMem_StrucFunc"/>
</dbReference>
<feature type="domain" description="OmpA-like" evidence="3">
    <location>
        <begin position="156"/>
        <end position="273"/>
    </location>
</feature>
<dbReference type="PROSITE" id="PS51123">
    <property type="entry name" value="OMPA_2"/>
    <property type="match status" value="1"/>
</dbReference>
<reference evidence="5" key="1">
    <citation type="journal article" date="2019" name="Int. J. Syst. Evol. Microbiol.">
        <title>The Global Catalogue of Microorganisms (GCM) 10K type strain sequencing project: providing services to taxonomists for standard genome sequencing and annotation.</title>
        <authorList>
            <consortium name="The Broad Institute Genomics Platform"/>
            <consortium name="The Broad Institute Genome Sequencing Center for Infectious Disease"/>
            <person name="Wu L."/>
            <person name="Ma J."/>
        </authorList>
    </citation>
    <scope>NUCLEOTIDE SEQUENCE [LARGE SCALE GENOMIC DNA]</scope>
    <source>
        <strain evidence="5">JCM 17805</strain>
    </source>
</reference>
<accession>A0ABP8V3A6</accession>
<dbReference type="SUPFAM" id="SSF103088">
    <property type="entry name" value="OmpA-like"/>
    <property type="match status" value="1"/>
</dbReference>
<keyword evidence="5" id="KW-1185">Reference proteome</keyword>
<evidence type="ECO:0000259" key="3">
    <source>
        <dbReference type="PROSITE" id="PS51123"/>
    </source>
</evidence>
<protein>
    <submittedName>
        <fullName evidence="4">OmpA family protein</fullName>
    </submittedName>
</protein>
<proteinExistence type="predicted"/>
<dbReference type="PANTHER" id="PTHR30329:SF17">
    <property type="entry name" value="LIPOPROTEIN YFIB-RELATED"/>
    <property type="match status" value="1"/>
</dbReference>
<comment type="caution">
    <text evidence="4">The sequence shown here is derived from an EMBL/GenBank/DDBJ whole genome shotgun (WGS) entry which is preliminary data.</text>
</comment>
<dbReference type="Gene3D" id="3.30.1330.60">
    <property type="entry name" value="OmpA-like domain"/>
    <property type="match status" value="1"/>
</dbReference>
<dbReference type="Pfam" id="PF18393">
    <property type="entry name" value="MotY_N"/>
    <property type="match status" value="1"/>
</dbReference>
<name>A0ABP8V3A6_9GAMM</name>
<dbReference type="InterPro" id="IPR041544">
    <property type="entry name" value="MotY_N"/>
</dbReference>
<dbReference type="InterPro" id="IPR036737">
    <property type="entry name" value="OmpA-like_sf"/>
</dbReference>
<evidence type="ECO:0000313" key="5">
    <source>
        <dbReference type="Proteomes" id="UP001500604"/>
    </source>
</evidence>
<dbReference type="InterPro" id="IPR006665">
    <property type="entry name" value="OmpA-like"/>
</dbReference>
<dbReference type="EMBL" id="BAABFL010000135">
    <property type="protein sequence ID" value="GAA4649535.1"/>
    <property type="molecule type" value="Genomic_DNA"/>
</dbReference>
<dbReference type="Gene3D" id="2.60.40.2540">
    <property type="match status" value="1"/>
</dbReference>
<evidence type="ECO:0000256" key="1">
    <source>
        <dbReference type="PROSITE-ProRule" id="PRU00473"/>
    </source>
</evidence>
<feature type="region of interest" description="Disordered" evidence="2">
    <location>
        <begin position="271"/>
        <end position="323"/>
    </location>
</feature>
<dbReference type="PRINTS" id="PR01023">
    <property type="entry name" value="NAFLGMOTY"/>
</dbReference>
<sequence length="323" mass="35893">MISGMVAMGAKAGNYLTPMDNTIWQVESSIFACKLTQPIPRFGSATFIDEAGLPMMLQIESPVLKKQADTITVFSAPAPWHPFGANVEHASNPVQDQAYRHEPGATELLDKMSNGLWAQLDILANTQLKHRITLSSVGIADVIEPFSECRKTLLPVNFDQIKHTIVYYDSGQQGYRKDHHPFLQDMITYILADPRVNRIEIDGHTDGIGDSLANRTLSMERSNAISSLMLKRGIAASMITTRYHGDRYPVRSNNTAEGRAKNRRVEIRLYRDEKPKQAPEAVENASKEPPSLSMAKEENTLAQNVDDSETLEEAPAATSPKEE</sequence>
<dbReference type="CDD" id="cd07185">
    <property type="entry name" value="OmpA_C-like"/>
    <property type="match status" value="1"/>
</dbReference>
<organism evidence="4 5">
    <name type="scientific">Kistimonas scapharcae</name>
    <dbReference type="NCBI Taxonomy" id="1036133"/>
    <lineage>
        <taxon>Bacteria</taxon>
        <taxon>Pseudomonadati</taxon>
        <taxon>Pseudomonadota</taxon>
        <taxon>Gammaproteobacteria</taxon>
        <taxon>Oceanospirillales</taxon>
        <taxon>Endozoicomonadaceae</taxon>
        <taxon>Kistimonas</taxon>
    </lineage>
</organism>
<evidence type="ECO:0000256" key="2">
    <source>
        <dbReference type="SAM" id="MobiDB-lite"/>
    </source>
</evidence>
<dbReference type="Proteomes" id="UP001500604">
    <property type="component" value="Unassembled WGS sequence"/>
</dbReference>
<gene>
    <name evidence="4" type="ORF">GCM10023116_18090</name>
</gene>
<dbReference type="PANTHER" id="PTHR30329">
    <property type="entry name" value="STATOR ELEMENT OF FLAGELLAR MOTOR COMPLEX"/>
    <property type="match status" value="1"/>
</dbReference>